<protein>
    <submittedName>
        <fullName evidence="6">dTDP-4-amino-4,6-dideoxygalactose transaminase</fullName>
    </submittedName>
</protein>
<dbReference type="CDD" id="cd00616">
    <property type="entry name" value="AHBA_syn"/>
    <property type="match status" value="1"/>
</dbReference>
<dbReference type="InterPro" id="IPR015422">
    <property type="entry name" value="PyrdxlP-dep_Trfase_small"/>
</dbReference>
<feature type="active site" description="Proton acceptor" evidence="3">
    <location>
        <position position="194"/>
    </location>
</feature>
<dbReference type="GO" id="GO:0000271">
    <property type="term" value="P:polysaccharide biosynthetic process"/>
    <property type="evidence" value="ECO:0007669"/>
    <property type="project" value="TreeGrafter"/>
</dbReference>
<organism evidence="6 7">
    <name type="scientific">Raineyella antarctica</name>
    <dbReference type="NCBI Taxonomy" id="1577474"/>
    <lineage>
        <taxon>Bacteria</taxon>
        <taxon>Bacillati</taxon>
        <taxon>Actinomycetota</taxon>
        <taxon>Actinomycetes</taxon>
        <taxon>Propionibacteriales</taxon>
        <taxon>Propionibacteriaceae</taxon>
        <taxon>Raineyella</taxon>
    </lineage>
</organism>
<dbReference type="Pfam" id="PF01041">
    <property type="entry name" value="DegT_DnrJ_EryC1"/>
    <property type="match status" value="1"/>
</dbReference>
<evidence type="ECO:0000256" key="2">
    <source>
        <dbReference type="ARBA" id="ARBA00037999"/>
    </source>
</evidence>
<dbReference type="Gene3D" id="3.40.640.10">
    <property type="entry name" value="Type I PLP-dependent aspartate aminotransferase-like (Major domain)"/>
    <property type="match status" value="1"/>
</dbReference>
<dbReference type="SUPFAM" id="SSF53383">
    <property type="entry name" value="PLP-dependent transferases"/>
    <property type="match status" value="1"/>
</dbReference>
<comment type="similarity">
    <text evidence="2 5">Belongs to the DegT/DnrJ/EryC1 family.</text>
</comment>
<evidence type="ECO:0000313" key="6">
    <source>
        <dbReference type="EMBL" id="SDB93448.1"/>
    </source>
</evidence>
<evidence type="ECO:0000313" key="7">
    <source>
        <dbReference type="Proteomes" id="UP000199086"/>
    </source>
</evidence>
<dbReference type="PIRSF" id="PIRSF000390">
    <property type="entry name" value="PLP_StrS"/>
    <property type="match status" value="1"/>
</dbReference>
<dbReference type="InterPro" id="IPR000653">
    <property type="entry name" value="DegT/StrS_aminotransferase"/>
</dbReference>
<reference evidence="6 7" key="1">
    <citation type="submission" date="2016-06" db="EMBL/GenBank/DDBJ databases">
        <authorList>
            <person name="Olsen C.W."/>
            <person name="Carey S."/>
            <person name="Hinshaw L."/>
            <person name="Karasin A.I."/>
        </authorList>
    </citation>
    <scope>NUCLEOTIDE SEQUENCE [LARGE SCALE GENOMIC DNA]</scope>
    <source>
        <strain evidence="6 7">LZ-22</strain>
    </source>
</reference>
<dbReference type="RefSeq" id="WP_092612269.1">
    <property type="nucleotide sequence ID" value="NZ_FMYF01000010.1"/>
</dbReference>
<evidence type="ECO:0000256" key="3">
    <source>
        <dbReference type="PIRSR" id="PIRSR000390-1"/>
    </source>
</evidence>
<keyword evidence="1 4" id="KW-0663">Pyridoxal phosphate</keyword>
<evidence type="ECO:0000256" key="5">
    <source>
        <dbReference type="RuleBase" id="RU004508"/>
    </source>
</evidence>
<dbReference type="PANTHER" id="PTHR30244:SF36">
    <property type="entry name" value="3-OXO-GLUCOSE-6-PHOSPHATE:GLUTAMATE AMINOTRANSFERASE"/>
    <property type="match status" value="1"/>
</dbReference>
<keyword evidence="7" id="KW-1185">Reference proteome</keyword>
<dbReference type="PANTHER" id="PTHR30244">
    <property type="entry name" value="TRANSAMINASE"/>
    <property type="match status" value="1"/>
</dbReference>
<dbReference type="Proteomes" id="UP000199086">
    <property type="component" value="Unassembled WGS sequence"/>
</dbReference>
<name>A0A1G6HH58_9ACTN</name>
<dbReference type="AlphaFoldDB" id="A0A1G6HH58"/>
<sequence>MTTITPQTTSVPFVDLRAQQREIDAQVQEDLRQVFADTAFIGGPHVARFEQSYAAFLGARHCVGVASGTDALELALRSAGVEAGAEVILPANTFIATAEAVSRIGARPVVVDVDPRYLLIDPRAIEAAITPRTRAIIPVHLFGQAAFVEELEPIVERTGALIIEDAAQSQGARRNGRRAGTLGAAAGTSFYPGKNLGAAGDAGAVITDDDDLAAGVRRLGDHGSSAKYRHDVIGMNSRLDAVQAVVLLAKLARLEEWNRMRREAAARYAELLDGIEGIWLPSEAEGNEHVWHLFTVQVEDRDGVLRRLQERGVSAGIHYPVPVHLTGAYEHLGYPRGAFPVAEAAADRLLSLPMFPHITRDQQEHVAETLAAAVTASGQSEAVS</sequence>
<dbReference type="OrthoDB" id="9804264at2"/>
<proteinExistence type="inferred from homology"/>
<dbReference type="STRING" id="1577474.GA0111570_1105"/>
<feature type="modified residue" description="N6-(pyridoxal phosphate)lysine" evidence="4">
    <location>
        <position position="194"/>
    </location>
</feature>
<dbReference type="Gene3D" id="3.90.1150.10">
    <property type="entry name" value="Aspartate Aminotransferase, domain 1"/>
    <property type="match status" value="1"/>
</dbReference>
<accession>A0A1G6HH58</accession>
<dbReference type="GO" id="GO:0030170">
    <property type="term" value="F:pyridoxal phosphate binding"/>
    <property type="evidence" value="ECO:0007669"/>
    <property type="project" value="TreeGrafter"/>
</dbReference>
<dbReference type="GO" id="GO:0008483">
    <property type="term" value="F:transaminase activity"/>
    <property type="evidence" value="ECO:0007669"/>
    <property type="project" value="TreeGrafter"/>
</dbReference>
<dbReference type="EMBL" id="FMYF01000010">
    <property type="protein sequence ID" value="SDB93448.1"/>
    <property type="molecule type" value="Genomic_DNA"/>
</dbReference>
<dbReference type="InterPro" id="IPR015424">
    <property type="entry name" value="PyrdxlP-dep_Trfase"/>
</dbReference>
<evidence type="ECO:0000256" key="4">
    <source>
        <dbReference type="PIRSR" id="PIRSR000390-2"/>
    </source>
</evidence>
<evidence type="ECO:0000256" key="1">
    <source>
        <dbReference type="ARBA" id="ARBA00022898"/>
    </source>
</evidence>
<gene>
    <name evidence="6" type="ORF">GA0111570_1105</name>
</gene>
<dbReference type="InterPro" id="IPR015421">
    <property type="entry name" value="PyrdxlP-dep_Trfase_major"/>
</dbReference>